<dbReference type="OrthoDB" id="1921208at2759"/>
<dbReference type="STRING" id="686832.A0A0C3CYJ5"/>
<evidence type="ECO:0000313" key="3">
    <source>
        <dbReference type="EMBL" id="KIM49234.1"/>
    </source>
</evidence>
<sequence>MLFFTVASFLLAFKYARAATVEVVVGGPGVLKYTPPFVNANTGDVVRFIFKQKNHTATQSSFESPCTPLANGFDSDFVPVADGVTSGFPLAEFTVVNSNPIWVYCRQGNHCQQGMVFAINPGDKFAAFQAAATGATPSPSATSASSQPSPTTSVTTAPSSTPSGVDHKIIVGGPNILSYSPSNITAQVGDTITFEFHQKNHTITASSFDAPCRALALTSSTGQVGFDSGFNPLADGATDFPTYTIRVNDTNPIWAYCRQGNHCGQGMVFSANAVESGPKNFAAFQALAKQLNGTSSTTQPSSDAQVAITSLSRWALFGGLGLVLFFL</sequence>
<dbReference type="EMBL" id="KN831768">
    <property type="protein sequence ID" value="KIM49234.1"/>
    <property type="molecule type" value="Genomic_DNA"/>
</dbReference>
<dbReference type="InterPro" id="IPR052953">
    <property type="entry name" value="Ser-rich/MCO-related"/>
</dbReference>
<dbReference type="Proteomes" id="UP000053424">
    <property type="component" value="Unassembled WGS sequence"/>
</dbReference>
<keyword evidence="4" id="KW-1185">Reference proteome</keyword>
<proteinExistence type="predicted"/>
<dbReference type="PANTHER" id="PTHR34883:SF15">
    <property type="entry name" value="EXTRACELLULAR SERINE-RICH PROTEIN"/>
    <property type="match status" value="1"/>
</dbReference>
<name>A0A0C3CYJ5_HEBCY</name>
<keyword evidence="2" id="KW-0732">Signal</keyword>
<evidence type="ECO:0008006" key="5">
    <source>
        <dbReference type="Google" id="ProtNLM"/>
    </source>
</evidence>
<dbReference type="AlphaFoldDB" id="A0A0C3CYJ5"/>
<reference evidence="4" key="2">
    <citation type="submission" date="2015-01" db="EMBL/GenBank/DDBJ databases">
        <title>Evolutionary Origins and Diversification of the Mycorrhizal Mutualists.</title>
        <authorList>
            <consortium name="DOE Joint Genome Institute"/>
            <consortium name="Mycorrhizal Genomics Consortium"/>
            <person name="Kohler A."/>
            <person name="Kuo A."/>
            <person name="Nagy L.G."/>
            <person name="Floudas D."/>
            <person name="Copeland A."/>
            <person name="Barry K.W."/>
            <person name="Cichocki N."/>
            <person name="Veneault-Fourrey C."/>
            <person name="LaButti K."/>
            <person name="Lindquist E.A."/>
            <person name="Lipzen A."/>
            <person name="Lundell T."/>
            <person name="Morin E."/>
            <person name="Murat C."/>
            <person name="Riley R."/>
            <person name="Ohm R."/>
            <person name="Sun H."/>
            <person name="Tunlid A."/>
            <person name="Henrissat B."/>
            <person name="Grigoriev I.V."/>
            <person name="Hibbett D.S."/>
            <person name="Martin F."/>
        </authorList>
    </citation>
    <scope>NUCLEOTIDE SEQUENCE [LARGE SCALE GENOMIC DNA]</scope>
    <source>
        <strain evidence="4">h7</strain>
    </source>
</reference>
<gene>
    <name evidence="3" type="ORF">M413DRAFT_438404</name>
</gene>
<dbReference type="Gene3D" id="2.60.40.420">
    <property type="entry name" value="Cupredoxins - blue copper proteins"/>
    <property type="match status" value="2"/>
</dbReference>
<protein>
    <recommendedName>
        <fullName evidence="5">Phytocyanin domain-containing protein</fullName>
    </recommendedName>
</protein>
<evidence type="ECO:0000256" key="2">
    <source>
        <dbReference type="SAM" id="SignalP"/>
    </source>
</evidence>
<dbReference type="InterPro" id="IPR008972">
    <property type="entry name" value="Cupredoxin"/>
</dbReference>
<accession>A0A0C3CYJ5</accession>
<evidence type="ECO:0000313" key="4">
    <source>
        <dbReference type="Proteomes" id="UP000053424"/>
    </source>
</evidence>
<reference evidence="3 4" key="1">
    <citation type="submission" date="2014-04" db="EMBL/GenBank/DDBJ databases">
        <authorList>
            <consortium name="DOE Joint Genome Institute"/>
            <person name="Kuo A."/>
            <person name="Gay G."/>
            <person name="Dore J."/>
            <person name="Kohler A."/>
            <person name="Nagy L.G."/>
            <person name="Floudas D."/>
            <person name="Copeland A."/>
            <person name="Barry K.W."/>
            <person name="Cichocki N."/>
            <person name="Veneault-Fourrey C."/>
            <person name="LaButti K."/>
            <person name="Lindquist E.A."/>
            <person name="Lipzen A."/>
            <person name="Lundell T."/>
            <person name="Morin E."/>
            <person name="Murat C."/>
            <person name="Sun H."/>
            <person name="Tunlid A."/>
            <person name="Henrissat B."/>
            <person name="Grigoriev I.V."/>
            <person name="Hibbett D.S."/>
            <person name="Martin F."/>
            <person name="Nordberg H.P."/>
            <person name="Cantor M.N."/>
            <person name="Hua S.X."/>
        </authorList>
    </citation>
    <scope>NUCLEOTIDE SEQUENCE [LARGE SCALE GENOMIC DNA]</scope>
    <source>
        <strain evidence="4">h7</strain>
    </source>
</reference>
<feature type="compositionally biased region" description="Low complexity" evidence="1">
    <location>
        <begin position="136"/>
        <end position="164"/>
    </location>
</feature>
<dbReference type="HOGENOM" id="CLU_060348_0_0_1"/>
<feature type="region of interest" description="Disordered" evidence="1">
    <location>
        <begin position="136"/>
        <end position="165"/>
    </location>
</feature>
<feature type="signal peptide" evidence="2">
    <location>
        <begin position="1"/>
        <end position="18"/>
    </location>
</feature>
<dbReference type="CDD" id="cd00920">
    <property type="entry name" value="Cupredoxin"/>
    <property type="match status" value="2"/>
</dbReference>
<organism evidence="3 4">
    <name type="scientific">Hebeloma cylindrosporum</name>
    <dbReference type="NCBI Taxonomy" id="76867"/>
    <lineage>
        <taxon>Eukaryota</taxon>
        <taxon>Fungi</taxon>
        <taxon>Dikarya</taxon>
        <taxon>Basidiomycota</taxon>
        <taxon>Agaricomycotina</taxon>
        <taxon>Agaricomycetes</taxon>
        <taxon>Agaricomycetidae</taxon>
        <taxon>Agaricales</taxon>
        <taxon>Agaricineae</taxon>
        <taxon>Hymenogastraceae</taxon>
        <taxon>Hebeloma</taxon>
    </lineage>
</organism>
<feature type="chain" id="PRO_5002163127" description="Phytocyanin domain-containing protein" evidence="2">
    <location>
        <begin position="19"/>
        <end position="327"/>
    </location>
</feature>
<dbReference type="SUPFAM" id="SSF49503">
    <property type="entry name" value="Cupredoxins"/>
    <property type="match status" value="2"/>
</dbReference>
<dbReference type="PANTHER" id="PTHR34883">
    <property type="entry name" value="SERINE-RICH PROTEIN, PUTATIVE-RELATED-RELATED"/>
    <property type="match status" value="1"/>
</dbReference>
<evidence type="ECO:0000256" key="1">
    <source>
        <dbReference type="SAM" id="MobiDB-lite"/>
    </source>
</evidence>